<proteinExistence type="predicted"/>
<dbReference type="Proteomes" id="UP000193642">
    <property type="component" value="Unassembled WGS sequence"/>
</dbReference>
<accession>A0A1Y2BQ13</accession>
<dbReference type="EMBL" id="MCGO01000053">
    <property type="protein sequence ID" value="ORY36840.1"/>
    <property type="molecule type" value="Genomic_DNA"/>
</dbReference>
<keyword evidence="3" id="KW-1185">Reference proteome</keyword>
<feature type="compositionally biased region" description="Polar residues" evidence="1">
    <location>
        <begin position="59"/>
        <end position="79"/>
    </location>
</feature>
<reference evidence="2 3" key="1">
    <citation type="submission" date="2016-07" db="EMBL/GenBank/DDBJ databases">
        <title>Pervasive Adenine N6-methylation of Active Genes in Fungi.</title>
        <authorList>
            <consortium name="DOE Joint Genome Institute"/>
            <person name="Mondo S.J."/>
            <person name="Dannebaum R.O."/>
            <person name="Kuo R.C."/>
            <person name="Labutti K."/>
            <person name="Haridas S."/>
            <person name="Kuo A."/>
            <person name="Salamov A."/>
            <person name="Ahrendt S.R."/>
            <person name="Lipzen A."/>
            <person name="Sullivan W."/>
            <person name="Andreopoulos W.B."/>
            <person name="Clum A."/>
            <person name="Lindquist E."/>
            <person name="Daum C."/>
            <person name="Ramamoorthy G.K."/>
            <person name="Gryganskyi A."/>
            <person name="Culley D."/>
            <person name="Magnuson J.K."/>
            <person name="James T.Y."/>
            <person name="O'Malley M.A."/>
            <person name="Stajich J.E."/>
            <person name="Spatafora J.W."/>
            <person name="Visel A."/>
            <person name="Grigoriev I.V."/>
        </authorList>
    </citation>
    <scope>NUCLEOTIDE SEQUENCE [LARGE SCALE GENOMIC DNA]</scope>
    <source>
        <strain evidence="2 3">JEL800</strain>
    </source>
</reference>
<dbReference type="AlphaFoldDB" id="A0A1Y2BQ13"/>
<gene>
    <name evidence="2" type="ORF">BCR33DRAFT_472162</name>
</gene>
<evidence type="ECO:0000313" key="2">
    <source>
        <dbReference type="EMBL" id="ORY36840.1"/>
    </source>
</evidence>
<protein>
    <submittedName>
        <fullName evidence="2">Uncharacterized protein</fullName>
    </submittedName>
</protein>
<evidence type="ECO:0000256" key="1">
    <source>
        <dbReference type="SAM" id="MobiDB-lite"/>
    </source>
</evidence>
<feature type="region of interest" description="Disordered" evidence="1">
    <location>
        <begin position="1"/>
        <end position="94"/>
    </location>
</feature>
<comment type="caution">
    <text evidence="2">The sequence shown here is derived from an EMBL/GenBank/DDBJ whole genome shotgun (WGS) entry which is preliminary data.</text>
</comment>
<evidence type="ECO:0000313" key="3">
    <source>
        <dbReference type="Proteomes" id="UP000193642"/>
    </source>
</evidence>
<sequence length="177" mass="19785">MKPLPVKVSQEFNDDSSEYSSIQAPSLLLPTATNAPRPPTTPKSPPKRPQRMTPIISEISVTEAPQQSHGIPSSPSVASLQHHPHPPPCPNQRLHYLPLPQPAYPCNEHRHTTYPPQHLFPAHPPQDPQKLQLPTQYPHSHSAITCATSPSSRLIPIPMLSRIQRTRRINGFLHRLI</sequence>
<name>A0A1Y2BQ13_9FUNG</name>
<organism evidence="2 3">
    <name type="scientific">Rhizoclosmatium globosum</name>
    <dbReference type="NCBI Taxonomy" id="329046"/>
    <lineage>
        <taxon>Eukaryota</taxon>
        <taxon>Fungi</taxon>
        <taxon>Fungi incertae sedis</taxon>
        <taxon>Chytridiomycota</taxon>
        <taxon>Chytridiomycota incertae sedis</taxon>
        <taxon>Chytridiomycetes</taxon>
        <taxon>Chytridiales</taxon>
        <taxon>Chytriomycetaceae</taxon>
        <taxon>Rhizoclosmatium</taxon>
    </lineage>
</organism>